<dbReference type="InterPro" id="IPR001661">
    <property type="entry name" value="Glyco_hydro_37"/>
</dbReference>
<comment type="caution">
    <text evidence="3">The sequence shown here is derived from an EMBL/GenBank/DDBJ whole genome shotgun (WGS) entry which is preliminary data.</text>
</comment>
<name>A0A511QAX5_9VIBR</name>
<dbReference type="AlphaFoldDB" id="A0A511QAX5"/>
<dbReference type="SUPFAM" id="SSF48208">
    <property type="entry name" value="Six-hairpin glycosidases"/>
    <property type="match status" value="1"/>
</dbReference>
<gene>
    <name evidence="3" type="ORF">VSA01S_05660</name>
</gene>
<dbReference type="PROSITE" id="PS51257">
    <property type="entry name" value="PROKAR_LIPOPROTEIN"/>
    <property type="match status" value="1"/>
</dbReference>
<sequence>MMNMNTKKSFLTVSITSALLLGCFSDSKNSNSEENQPIIASQFSNILDRSGTPSHLAEVGAGNHMAYTPLHDNGAWHGHLLPDLSQSNENTAGGFGTTIIAEEYNVSMAKYLEKPMIILDGKKTDFTTKAYSIPGALIQKLTTQDGVVIDLTLRFVSDRSSLLETKVLNPTTQSLELSLSGQLVTGYYAKDGDAQSQPSLSEKLPNYTRTLNSDNTGNVVVDFGRERDSWYVRTTGESAFHITRSTPTITTLTDNAYTSIKRITGNETFYTVFTHTLTAQEWAKEKTVVDDILANPTTYLTASINRWETYLEKGLSNNSAAPEHERVAVKAIETLNGNWRSPAGVLDHHTVTPSVTARWFSGNLTWPWDTWKQAYAMAHFNPDVAMENIRAVFQYQVQEGDALRPWDQGFLLDVVGMNMGKPRAEAENRTEFNDAQTWNERDTKPSLASWAVWEVYSALKNEHQREAEAIAFLQEMYPKLVAYHNWWLTARDTNKNGIPEYGATFDTEHNVTAEEAAKPRDIHNNWNGLAINAMKYKYIKLGEDKWTYDAGIEGYNALLDSQNYVDIGSPAQTAASWESGRDDAAVFGFIDTIADAKSTEPMSITQAQQIDQLGRYAVKHGFDNSITVNEIVDGNGKSTYIAEYTNTTPENNDKLNLAKKEWQVKFAESKDTNGQIVGYSLKQESVDQASYWYSDNNYLAKIAQAIGFSDDALEFKAKAEKTKQYINQCMFDANSGFYYDISINSISLSNGCAGEPLSHRGMGPEGWSPLFNGAATQENADAVVKNMLDINKFNTHVPLGTAALDSPAYGADIYWRGRVWVDQFYFGVRGMANYGYQVQANEYVSRLFQNAEGLTADRPIQENYNPETGAVQGANNFSWSSAHLYMLYNGFIN</sequence>
<dbReference type="InterPro" id="IPR008928">
    <property type="entry name" value="6-hairpin_glycosidase_sf"/>
</dbReference>
<reference evidence="3 4" key="1">
    <citation type="submission" date="2019-07" db="EMBL/GenBank/DDBJ databases">
        <title>Whole genome shotgun sequence of Vibrio sagamiensis NBRC 104589.</title>
        <authorList>
            <person name="Hosoyama A."/>
            <person name="Uohara A."/>
            <person name="Ohji S."/>
            <person name="Ichikawa N."/>
        </authorList>
    </citation>
    <scope>NUCLEOTIDE SEQUENCE [LARGE SCALE GENOMIC DNA]</scope>
    <source>
        <strain evidence="3 4">NBRC 104589</strain>
    </source>
</reference>
<dbReference type="InterPro" id="IPR048450">
    <property type="entry name" value="YgjK_N"/>
</dbReference>
<dbReference type="EMBL" id="BJXJ01000003">
    <property type="protein sequence ID" value="GEM74454.1"/>
    <property type="molecule type" value="Genomic_DNA"/>
</dbReference>
<dbReference type="PANTHER" id="PTHR23403:SF1">
    <property type="entry name" value="TREHALASE"/>
    <property type="match status" value="1"/>
</dbReference>
<evidence type="ECO:0000259" key="1">
    <source>
        <dbReference type="Pfam" id="PF21152"/>
    </source>
</evidence>
<dbReference type="InterPro" id="IPR012341">
    <property type="entry name" value="6hp_glycosidase-like_sf"/>
</dbReference>
<accession>A0A511QAX5</accession>
<dbReference type="PANTHER" id="PTHR23403">
    <property type="entry name" value="TREHALASE"/>
    <property type="match status" value="1"/>
</dbReference>
<evidence type="ECO:0000313" key="4">
    <source>
        <dbReference type="Proteomes" id="UP000321922"/>
    </source>
</evidence>
<proteinExistence type="predicted"/>
<feature type="domain" description="Glucosidase YgjK N-terminal" evidence="1">
    <location>
        <begin position="48"/>
        <end position="308"/>
    </location>
</feature>
<dbReference type="GO" id="GO:0004555">
    <property type="term" value="F:alpha,alpha-trehalase activity"/>
    <property type="evidence" value="ECO:0007669"/>
    <property type="project" value="InterPro"/>
</dbReference>
<dbReference type="Gene3D" id="1.50.10.10">
    <property type="match status" value="2"/>
</dbReference>
<dbReference type="Pfam" id="PF22422">
    <property type="entry name" value="MGH1-like_GH"/>
    <property type="match status" value="1"/>
</dbReference>
<dbReference type="InterPro" id="IPR054491">
    <property type="entry name" value="MGH1-like_GH"/>
</dbReference>
<organism evidence="3 4">
    <name type="scientific">Vibrio sagamiensis NBRC 104589</name>
    <dbReference type="NCBI Taxonomy" id="1219064"/>
    <lineage>
        <taxon>Bacteria</taxon>
        <taxon>Pseudomonadati</taxon>
        <taxon>Pseudomonadota</taxon>
        <taxon>Gammaproteobacteria</taxon>
        <taxon>Vibrionales</taxon>
        <taxon>Vibrionaceae</taxon>
        <taxon>Vibrio</taxon>
    </lineage>
</organism>
<evidence type="ECO:0000313" key="3">
    <source>
        <dbReference type="EMBL" id="GEM74454.1"/>
    </source>
</evidence>
<keyword evidence="4" id="KW-1185">Reference proteome</keyword>
<feature type="domain" description="Mannosylglycerate hydrolase MGH1-like glycoside hydrolase" evidence="2">
    <location>
        <begin position="365"/>
        <end position="880"/>
    </location>
</feature>
<dbReference type="GO" id="GO:0005993">
    <property type="term" value="P:trehalose catabolic process"/>
    <property type="evidence" value="ECO:0007669"/>
    <property type="project" value="TreeGrafter"/>
</dbReference>
<dbReference type="Pfam" id="PF21152">
    <property type="entry name" value="YgjK_N"/>
    <property type="match status" value="1"/>
</dbReference>
<protein>
    <submittedName>
        <fullName evidence="3">Alpha-glucosidase</fullName>
    </submittedName>
</protein>
<dbReference type="Gene3D" id="1.10.287.100">
    <property type="match status" value="1"/>
</dbReference>
<dbReference type="Gene3D" id="2.70.98.50">
    <property type="entry name" value="putative glycoside hydrolase family protein from bacillus halodurans"/>
    <property type="match status" value="1"/>
</dbReference>
<dbReference type="NCBIfam" id="NF007525">
    <property type="entry name" value="PRK10137.1"/>
    <property type="match status" value="1"/>
</dbReference>
<evidence type="ECO:0000259" key="2">
    <source>
        <dbReference type="Pfam" id="PF22422"/>
    </source>
</evidence>
<dbReference type="Proteomes" id="UP000321922">
    <property type="component" value="Unassembled WGS sequence"/>
</dbReference>